<gene>
    <name evidence="2" type="ORF">BOX15_Mlig011939g1</name>
    <name evidence="1" type="ORF">BOX15_Mlig011939g3</name>
    <name evidence="3" type="ORF">BOX15_Mlig024846g1</name>
</gene>
<organism evidence="3 4">
    <name type="scientific">Macrostomum lignano</name>
    <dbReference type="NCBI Taxonomy" id="282301"/>
    <lineage>
        <taxon>Eukaryota</taxon>
        <taxon>Metazoa</taxon>
        <taxon>Spiralia</taxon>
        <taxon>Lophotrochozoa</taxon>
        <taxon>Platyhelminthes</taxon>
        <taxon>Rhabditophora</taxon>
        <taxon>Macrostomorpha</taxon>
        <taxon>Macrostomida</taxon>
        <taxon>Macrostomidae</taxon>
        <taxon>Macrostomum</taxon>
    </lineage>
</organism>
<reference evidence="3 4" key="1">
    <citation type="submission" date="2017-06" db="EMBL/GenBank/DDBJ databases">
        <title>A platform for efficient transgenesis in Macrostomum lignano, a flatworm model organism for stem cell research.</title>
        <authorList>
            <person name="Berezikov E."/>
        </authorList>
    </citation>
    <scope>NUCLEOTIDE SEQUENCE [LARGE SCALE GENOMIC DNA]</scope>
    <source>
        <strain evidence="3">DV1</strain>
        <tissue evidence="3">Whole organism</tissue>
    </source>
</reference>
<proteinExistence type="predicted"/>
<dbReference type="AlphaFoldDB" id="A0A267GIQ7"/>
<evidence type="ECO:0000313" key="1">
    <source>
        <dbReference type="EMBL" id="PAA46143.1"/>
    </source>
</evidence>
<evidence type="ECO:0000313" key="2">
    <source>
        <dbReference type="EMBL" id="PAA68051.1"/>
    </source>
</evidence>
<dbReference type="CDD" id="cd02970">
    <property type="entry name" value="PRX_like2"/>
    <property type="match status" value="1"/>
</dbReference>
<dbReference type="Proteomes" id="UP000215902">
    <property type="component" value="Unassembled WGS sequence"/>
</dbReference>
<dbReference type="EMBL" id="NIVC01005033">
    <property type="protein sequence ID" value="PAA46143.1"/>
    <property type="molecule type" value="Genomic_DNA"/>
</dbReference>
<dbReference type="InterPro" id="IPR032801">
    <property type="entry name" value="PXL2A/B/C"/>
</dbReference>
<evidence type="ECO:0008006" key="5">
    <source>
        <dbReference type="Google" id="ProtNLM"/>
    </source>
</evidence>
<name>A0A267GIQ7_9PLAT</name>
<dbReference type="PANTHER" id="PTHR28630:SF3">
    <property type="entry name" value="PEROXIREDOXIN-LIKE 2C"/>
    <property type="match status" value="1"/>
</dbReference>
<sequence length="226" mass="25665">MSASSSSNLVDKVVRIKISRGLNDEVTVDPENFEDYNLFDKSNLPIRFHDIYKEKKTIIVFLRHPQCFAAKEYMEDLATIPDGVLQQANVQLVAVVPSMPELLSVFKEETGFRHALYCDPSANIYRKIGFKCGVVPHDQYPVNNKHVKSSWMLGVLRSTYRTAVLYRDFNADMLVNGGCLVLGPGRQLHCSHLDNGMFDQMPINSLLERVCGVTMSFPKDRRVLHL</sequence>
<dbReference type="SUPFAM" id="SSF52833">
    <property type="entry name" value="Thioredoxin-like"/>
    <property type="match status" value="1"/>
</dbReference>
<dbReference type="Gene3D" id="3.40.30.10">
    <property type="entry name" value="Glutaredoxin"/>
    <property type="match status" value="1"/>
</dbReference>
<evidence type="ECO:0000313" key="4">
    <source>
        <dbReference type="Proteomes" id="UP000215902"/>
    </source>
</evidence>
<dbReference type="InterPro" id="IPR036249">
    <property type="entry name" value="Thioredoxin-like_sf"/>
</dbReference>
<dbReference type="OrthoDB" id="40334at2759"/>
<comment type="caution">
    <text evidence="3">The sequence shown here is derived from an EMBL/GenBank/DDBJ whole genome shotgun (WGS) entry which is preliminary data.</text>
</comment>
<dbReference type="EMBL" id="NIVC01000301">
    <property type="protein sequence ID" value="PAA85931.1"/>
    <property type="molecule type" value="Genomic_DNA"/>
</dbReference>
<protein>
    <recommendedName>
        <fullName evidence="5">AhpC-TSA domain-containing protein</fullName>
    </recommendedName>
</protein>
<evidence type="ECO:0000313" key="3">
    <source>
        <dbReference type="EMBL" id="PAA85931.1"/>
    </source>
</evidence>
<dbReference type="PANTHER" id="PTHR28630">
    <property type="match status" value="1"/>
</dbReference>
<keyword evidence="4" id="KW-1185">Reference proteome</keyword>
<dbReference type="STRING" id="282301.A0A267GIQ7"/>
<accession>A0A267GIQ7</accession>
<dbReference type="Pfam" id="PF13911">
    <property type="entry name" value="AhpC-TSA_2"/>
    <property type="match status" value="1"/>
</dbReference>
<dbReference type="EMBL" id="NIVC01001427">
    <property type="protein sequence ID" value="PAA68051.1"/>
    <property type="molecule type" value="Genomic_DNA"/>
</dbReference>